<evidence type="ECO:0008006" key="3">
    <source>
        <dbReference type="Google" id="ProtNLM"/>
    </source>
</evidence>
<organism evidence="1 2">
    <name type="scientific">Pseudotenacibaculum haliotis</name>
    <dbReference type="NCBI Taxonomy" id="1862138"/>
    <lineage>
        <taxon>Bacteria</taxon>
        <taxon>Pseudomonadati</taxon>
        <taxon>Bacteroidota</taxon>
        <taxon>Flavobacteriia</taxon>
        <taxon>Flavobacteriales</taxon>
        <taxon>Flavobacteriaceae</taxon>
        <taxon>Pseudotenacibaculum</taxon>
    </lineage>
</organism>
<proteinExistence type="predicted"/>
<sequence>MSKNQKTYLLLLAVIFVWGAIGYQFFQQYNPSVKEELKPQAIRFKPQKQLQAIQYTIRPDYRDPFLGKLYKKPAPKRKKVIPKPKVVFPNITYNGSIKGAKKSYIISINGVQEVFQVKQTMKGITLVKANENEVILKYKGEKKKFLLLQ</sequence>
<evidence type="ECO:0000313" key="2">
    <source>
        <dbReference type="Proteomes" id="UP001597508"/>
    </source>
</evidence>
<accession>A0ABW5LUY8</accession>
<dbReference type="RefSeq" id="WP_379667304.1">
    <property type="nucleotide sequence ID" value="NZ_JBHULH010000012.1"/>
</dbReference>
<name>A0ABW5LUY8_9FLAO</name>
<comment type="caution">
    <text evidence="1">The sequence shown here is derived from an EMBL/GenBank/DDBJ whole genome shotgun (WGS) entry which is preliminary data.</text>
</comment>
<dbReference type="Proteomes" id="UP001597508">
    <property type="component" value="Unassembled WGS sequence"/>
</dbReference>
<dbReference type="EMBL" id="JBHULH010000012">
    <property type="protein sequence ID" value="MFD2568595.1"/>
    <property type="molecule type" value="Genomic_DNA"/>
</dbReference>
<keyword evidence="2" id="KW-1185">Reference proteome</keyword>
<evidence type="ECO:0000313" key="1">
    <source>
        <dbReference type="EMBL" id="MFD2568595.1"/>
    </source>
</evidence>
<protein>
    <recommendedName>
        <fullName evidence="3">Type II secretion system protein GspC N-terminal domain-containing protein</fullName>
    </recommendedName>
</protein>
<gene>
    <name evidence="1" type="ORF">ACFSRZ_14555</name>
</gene>
<reference evidence="2" key="1">
    <citation type="journal article" date="2019" name="Int. J. Syst. Evol. Microbiol.">
        <title>The Global Catalogue of Microorganisms (GCM) 10K type strain sequencing project: providing services to taxonomists for standard genome sequencing and annotation.</title>
        <authorList>
            <consortium name="The Broad Institute Genomics Platform"/>
            <consortium name="The Broad Institute Genome Sequencing Center for Infectious Disease"/>
            <person name="Wu L."/>
            <person name="Ma J."/>
        </authorList>
    </citation>
    <scope>NUCLEOTIDE SEQUENCE [LARGE SCALE GENOMIC DNA]</scope>
    <source>
        <strain evidence="2">KCTC 52127</strain>
    </source>
</reference>
<dbReference type="Gene3D" id="2.30.30.830">
    <property type="match status" value="1"/>
</dbReference>